<evidence type="ECO:0000256" key="2">
    <source>
        <dbReference type="ARBA" id="ARBA00004824"/>
    </source>
</evidence>
<evidence type="ECO:0000256" key="10">
    <source>
        <dbReference type="ARBA" id="ARBA00049229"/>
    </source>
</evidence>
<evidence type="ECO:0000256" key="3">
    <source>
        <dbReference type="ARBA" id="ARBA00004931"/>
    </source>
</evidence>
<comment type="similarity">
    <text evidence="5">Belongs to the class-IV pyridoxal-phosphate-dependent aminotransferase family.</text>
</comment>
<dbReference type="Gene3D" id="3.20.10.10">
    <property type="entry name" value="D-amino Acid Aminotransferase, subunit A, domain 2"/>
    <property type="match status" value="1"/>
</dbReference>
<evidence type="ECO:0000256" key="4">
    <source>
        <dbReference type="ARBA" id="ARBA00005072"/>
    </source>
</evidence>
<dbReference type="InterPro" id="IPR001544">
    <property type="entry name" value="Aminotrans_IV"/>
</dbReference>
<comment type="catalytic activity">
    <reaction evidence="10">
        <text>L-leucine + 2-oxoglutarate = 4-methyl-2-oxopentanoate + L-glutamate</text>
        <dbReference type="Rhea" id="RHEA:18321"/>
        <dbReference type="ChEBI" id="CHEBI:16810"/>
        <dbReference type="ChEBI" id="CHEBI:17865"/>
        <dbReference type="ChEBI" id="CHEBI:29985"/>
        <dbReference type="ChEBI" id="CHEBI:57427"/>
        <dbReference type="EC" id="2.6.1.42"/>
    </reaction>
</comment>
<dbReference type="GO" id="GO:0008652">
    <property type="term" value="P:amino acid biosynthetic process"/>
    <property type="evidence" value="ECO:0007669"/>
    <property type="project" value="UniProtKB-ARBA"/>
</dbReference>
<comment type="catalytic activity">
    <reaction evidence="8">
        <text>L-valine + 2-oxoglutarate = 3-methyl-2-oxobutanoate + L-glutamate</text>
        <dbReference type="Rhea" id="RHEA:24813"/>
        <dbReference type="ChEBI" id="CHEBI:11851"/>
        <dbReference type="ChEBI" id="CHEBI:16810"/>
        <dbReference type="ChEBI" id="CHEBI:29985"/>
        <dbReference type="ChEBI" id="CHEBI:57762"/>
        <dbReference type="EC" id="2.6.1.42"/>
    </reaction>
</comment>
<dbReference type="AlphaFoldDB" id="A0A7G5XGG1"/>
<keyword evidence="11" id="KW-0808">Transferase</keyword>
<protein>
    <recommendedName>
        <fullName evidence="6">branched-chain-amino-acid transaminase</fullName>
        <ecNumber evidence="6">2.6.1.42</ecNumber>
    </recommendedName>
</protein>
<evidence type="ECO:0000256" key="8">
    <source>
        <dbReference type="ARBA" id="ARBA00048212"/>
    </source>
</evidence>
<evidence type="ECO:0000256" key="7">
    <source>
        <dbReference type="ARBA" id="ARBA00022898"/>
    </source>
</evidence>
<proteinExistence type="inferred from homology"/>
<dbReference type="EMBL" id="CP060007">
    <property type="protein sequence ID" value="QNA44564.1"/>
    <property type="molecule type" value="Genomic_DNA"/>
</dbReference>
<comment type="catalytic activity">
    <reaction evidence="9">
        <text>L-isoleucine + 2-oxoglutarate = (S)-3-methyl-2-oxopentanoate + L-glutamate</text>
        <dbReference type="Rhea" id="RHEA:24801"/>
        <dbReference type="ChEBI" id="CHEBI:16810"/>
        <dbReference type="ChEBI" id="CHEBI:29985"/>
        <dbReference type="ChEBI" id="CHEBI:35146"/>
        <dbReference type="ChEBI" id="CHEBI:58045"/>
        <dbReference type="EC" id="2.6.1.42"/>
    </reaction>
</comment>
<comment type="pathway">
    <text evidence="4">Amino-acid biosynthesis; L-leucine biosynthesis; L-leucine from 3-methyl-2-oxobutanoate: step 4/4.</text>
</comment>
<keyword evidence="12" id="KW-1185">Reference proteome</keyword>
<comment type="pathway">
    <text evidence="3">Amino-acid biosynthesis; L-valine biosynthesis; L-valine from pyruvate: step 4/4.</text>
</comment>
<dbReference type="InterPro" id="IPR043131">
    <property type="entry name" value="BCAT-like_N"/>
</dbReference>
<evidence type="ECO:0000256" key="5">
    <source>
        <dbReference type="ARBA" id="ARBA00009320"/>
    </source>
</evidence>
<dbReference type="GO" id="GO:0046394">
    <property type="term" value="P:carboxylic acid biosynthetic process"/>
    <property type="evidence" value="ECO:0007669"/>
    <property type="project" value="UniProtKB-ARBA"/>
</dbReference>
<comment type="pathway">
    <text evidence="2">Amino-acid biosynthesis; L-isoleucine biosynthesis; L-isoleucine from 2-oxobutanoate: step 4/4.</text>
</comment>
<dbReference type="RefSeq" id="WP_182802873.1">
    <property type="nucleotide sequence ID" value="NZ_CP060007.1"/>
</dbReference>
<dbReference type="GO" id="GO:0004084">
    <property type="term" value="F:branched-chain-amino-acid transaminase activity"/>
    <property type="evidence" value="ECO:0007669"/>
    <property type="project" value="UniProtKB-EC"/>
</dbReference>
<dbReference type="Gene3D" id="3.30.470.10">
    <property type="match status" value="1"/>
</dbReference>
<evidence type="ECO:0000313" key="12">
    <source>
        <dbReference type="Proteomes" id="UP000515344"/>
    </source>
</evidence>
<accession>A0A7G5XGG1</accession>
<dbReference type="Pfam" id="PF01063">
    <property type="entry name" value="Aminotran_4"/>
    <property type="match status" value="1"/>
</dbReference>
<evidence type="ECO:0000256" key="1">
    <source>
        <dbReference type="ARBA" id="ARBA00001933"/>
    </source>
</evidence>
<keyword evidence="7" id="KW-0663">Pyridoxal phosphate</keyword>
<reference evidence="12" key="1">
    <citation type="submission" date="2020-08" db="EMBL/GenBank/DDBJ databases">
        <title>Lacibacter sp. S13-6-6 genome sequencing.</title>
        <authorList>
            <person name="Jin L."/>
        </authorList>
    </citation>
    <scope>NUCLEOTIDE SEQUENCE [LARGE SCALE GENOMIC DNA]</scope>
    <source>
        <strain evidence="12">S13-6-6</strain>
    </source>
</reference>
<keyword evidence="11" id="KW-0032">Aminotransferase</keyword>
<evidence type="ECO:0000256" key="6">
    <source>
        <dbReference type="ARBA" id="ARBA00013053"/>
    </source>
</evidence>
<dbReference type="InterPro" id="IPR036038">
    <property type="entry name" value="Aminotransferase-like"/>
</dbReference>
<sequence length="278" mass="30978">MWAFINNQFVTADQAVLPVSDLSIQRGYGIFDFFRTVEHVPLFIDHHLVRLQHSASVLRLQLPFSNDELKNIVRELINKNNLPTSGIRITVTGGNAADTYTPTTPNIVITQSPLTMDAAFDASKGLHLITEEYVRELPTVKSINYLMGIYLQQKVKDAGADDVLYVKNGHISELVRSNVFAVTHQNELITSDANVLYGITRKHILQVAAQTMGEKEQAVSLHDVLHAKEVFVSSTTKRLLPVFSINGNKIGNGIAGTVTTDLYQRFLELEHQVIGKGW</sequence>
<dbReference type="KEGG" id="lacs:H4075_21315"/>
<dbReference type="PANTHER" id="PTHR42743">
    <property type="entry name" value="AMINO-ACID AMINOTRANSFERASE"/>
    <property type="match status" value="1"/>
</dbReference>
<evidence type="ECO:0000313" key="11">
    <source>
        <dbReference type="EMBL" id="QNA44564.1"/>
    </source>
</evidence>
<dbReference type="EC" id="2.6.1.42" evidence="6"/>
<dbReference type="SUPFAM" id="SSF56752">
    <property type="entry name" value="D-aminoacid aminotransferase-like PLP-dependent enzymes"/>
    <property type="match status" value="1"/>
</dbReference>
<dbReference type="InterPro" id="IPR050571">
    <property type="entry name" value="Class-IV_PLP-Dep_Aminotrnsfr"/>
</dbReference>
<name>A0A7G5XGG1_9BACT</name>
<dbReference type="PANTHER" id="PTHR42743:SF11">
    <property type="entry name" value="AMINODEOXYCHORISMATE LYASE"/>
    <property type="match status" value="1"/>
</dbReference>
<dbReference type="Proteomes" id="UP000515344">
    <property type="component" value="Chromosome"/>
</dbReference>
<comment type="cofactor">
    <cofactor evidence="1">
        <name>pyridoxal 5'-phosphate</name>
        <dbReference type="ChEBI" id="CHEBI:597326"/>
    </cofactor>
</comment>
<evidence type="ECO:0000256" key="9">
    <source>
        <dbReference type="ARBA" id="ARBA00048798"/>
    </source>
</evidence>
<dbReference type="InterPro" id="IPR043132">
    <property type="entry name" value="BCAT-like_C"/>
</dbReference>
<organism evidence="11 12">
    <name type="scientific">Lacibacter sediminis</name>
    <dbReference type="NCBI Taxonomy" id="2760713"/>
    <lineage>
        <taxon>Bacteria</taxon>
        <taxon>Pseudomonadati</taxon>
        <taxon>Bacteroidota</taxon>
        <taxon>Chitinophagia</taxon>
        <taxon>Chitinophagales</taxon>
        <taxon>Chitinophagaceae</taxon>
        <taxon>Lacibacter</taxon>
    </lineage>
</organism>
<gene>
    <name evidence="11" type="ORF">H4075_21315</name>
</gene>
<dbReference type="FunFam" id="3.20.10.10:FF:000002">
    <property type="entry name" value="D-alanine aminotransferase"/>
    <property type="match status" value="1"/>
</dbReference>